<protein>
    <recommendedName>
        <fullName evidence="5">PBCV-specific basic adaptor domain-containing protein</fullName>
    </recommendedName>
</protein>
<gene>
    <name evidence="3" type="ORF">INE88_03570</name>
</gene>
<dbReference type="KEGG" id="beg:INE88_03570"/>
<dbReference type="GeneID" id="69480316"/>
<accession>A0A975Q7M5</accession>
<keyword evidence="2" id="KW-0732">Signal</keyword>
<feature type="region of interest" description="Disordered" evidence="1">
    <location>
        <begin position="57"/>
        <end position="77"/>
    </location>
</feature>
<dbReference type="EMBL" id="CP072227">
    <property type="protein sequence ID" value="QUT46735.1"/>
    <property type="molecule type" value="Genomic_DNA"/>
</dbReference>
<evidence type="ECO:0000313" key="4">
    <source>
        <dbReference type="Proteomes" id="UP000679226"/>
    </source>
</evidence>
<dbReference type="AlphaFoldDB" id="A0A975Q7M5"/>
<evidence type="ECO:0008006" key="5">
    <source>
        <dbReference type="Google" id="ProtNLM"/>
    </source>
</evidence>
<evidence type="ECO:0000256" key="1">
    <source>
        <dbReference type="SAM" id="MobiDB-lite"/>
    </source>
</evidence>
<reference evidence="3" key="1">
    <citation type="journal article" date="2021" name="PLoS Genet.">
        <title>Mobile Type VI secretion system loci of the gut Bacteroidales display extensive intra-ecosystem transfer, multi-species spread and geographical clustering.</title>
        <authorList>
            <person name="Garcia-Bayona L."/>
            <person name="Coyne M.J."/>
            <person name="Comstock L.E."/>
        </authorList>
    </citation>
    <scope>NUCLEOTIDE SEQUENCE</scope>
    <source>
        <strain evidence="3">CL11T00C20</strain>
    </source>
</reference>
<evidence type="ECO:0000313" key="3">
    <source>
        <dbReference type="EMBL" id="QUT46735.1"/>
    </source>
</evidence>
<evidence type="ECO:0000256" key="2">
    <source>
        <dbReference type="SAM" id="SignalP"/>
    </source>
</evidence>
<proteinExistence type="predicted"/>
<dbReference type="RefSeq" id="WP_211454405.1">
    <property type="nucleotide sequence ID" value="NZ_CP072227.1"/>
</dbReference>
<organism evidence="3 4">
    <name type="scientific">Bacteroides eggerthii</name>
    <dbReference type="NCBI Taxonomy" id="28111"/>
    <lineage>
        <taxon>Bacteria</taxon>
        <taxon>Pseudomonadati</taxon>
        <taxon>Bacteroidota</taxon>
        <taxon>Bacteroidia</taxon>
        <taxon>Bacteroidales</taxon>
        <taxon>Bacteroidaceae</taxon>
        <taxon>Bacteroides</taxon>
    </lineage>
</organism>
<feature type="signal peptide" evidence="2">
    <location>
        <begin position="1"/>
        <end position="20"/>
    </location>
</feature>
<feature type="compositionally biased region" description="Polar residues" evidence="1">
    <location>
        <begin position="62"/>
        <end position="77"/>
    </location>
</feature>
<name>A0A975Q7M5_9BACE</name>
<dbReference type="Proteomes" id="UP000679226">
    <property type="component" value="Chromosome"/>
</dbReference>
<sequence>MKKIILTAVIAISSVFGANAQNYFGTTTTKTNSSYRIGGTNTSVRYQQGYTRKDGTYVQGHYKTSNNGTNHDNYSTSGNVNSYTGSYGSRARDYSSSAYNYGSGRAIHTGSRGGQYYINSKGNKTYVPKRK</sequence>
<feature type="chain" id="PRO_5036903085" description="PBCV-specific basic adaptor domain-containing protein" evidence="2">
    <location>
        <begin position="21"/>
        <end position="131"/>
    </location>
</feature>